<dbReference type="Proteomes" id="UP000241818">
    <property type="component" value="Unassembled WGS sequence"/>
</dbReference>
<dbReference type="SUPFAM" id="SSF56112">
    <property type="entry name" value="Protein kinase-like (PK-like)"/>
    <property type="match status" value="1"/>
</dbReference>
<sequence length="551" mass="64180">MADIPALPLLKGTVHLEDALDDDDDMLAQLRYPRQKEEFWDYLLAHKADIENMVRYHLGINSCHVCVREIWKSGSFNVVIPILTPVSGRRGHNKVYIRFPLPYKIGEANSPGNVEEKLRTEIATYIWLHEQCPDVPIPTLHGFGLPDGQCFTHPQNTSFFARVIWEIKRRVLSFLGLPTPCNYVRRRLHNPFKSGYLILGEAEGEPLHQSWEAHRHDKFYRSRLFHSLARISLSLNKSPLPRIGSLTFDSRGTISLSNRPLTLYLQMLENEGIPSGIPRQRTYASVEPYISDLLSFQDNKILCQPNAVRDRNDGEMQMAALTALRATMHRFIRTQYRDGPFFLTLTDLHRSNIWVDEQWNIQTIIDLEWACSQPVEMQLPPYWLTSKAVDGFDEPESVAELDTLLKEYFDIYEEEEKTRNGTLYQAPIMRHAWDTGSFWYFQAVKIPKGMYRVFNSNIQPLFNKEHWKEPVFDQVFWWYWGVRAQEVMERKIKDREDYVMQLNEAFGADAQRNTVQITTNGEDTAKHKAVEIATLQILDMDKEHEDNGHAH</sequence>
<dbReference type="PANTHER" id="PTHR21310">
    <property type="entry name" value="AMINOGLYCOSIDE PHOSPHOTRANSFERASE-RELATED-RELATED"/>
    <property type="match status" value="1"/>
</dbReference>
<name>A0A2T3B9M5_AMORE</name>
<dbReference type="InterPro" id="IPR051678">
    <property type="entry name" value="AGP_Transferase"/>
</dbReference>
<protein>
    <recommendedName>
        <fullName evidence="3">Aminoglycoside phosphotransferase domain-containing protein</fullName>
    </recommendedName>
</protein>
<dbReference type="AlphaFoldDB" id="A0A2T3B9M5"/>
<dbReference type="InterPro" id="IPR011009">
    <property type="entry name" value="Kinase-like_dom_sf"/>
</dbReference>
<dbReference type="InParanoid" id="A0A2T3B9M5"/>
<dbReference type="OrthoDB" id="3645574at2759"/>
<dbReference type="RefSeq" id="XP_024723630.1">
    <property type="nucleotide sequence ID" value="XM_024869905.1"/>
</dbReference>
<dbReference type="PANTHER" id="PTHR21310:SF37">
    <property type="entry name" value="AMINOGLYCOSIDE PHOSPHOTRANSFERASE DOMAIN-CONTAINING PROTEIN"/>
    <property type="match status" value="1"/>
</dbReference>
<dbReference type="GeneID" id="36577986"/>
<keyword evidence="2" id="KW-1185">Reference proteome</keyword>
<dbReference type="STRING" id="857342.A0A2T3B9M5"/>
<reference evidence="1 2" key="1">
    <citation type="journal article" date="2018" name="New Phytol.">
        <title>Comparative genomics and transcriptomics depict ericoid mycorrhizal fungi as versatile saprotrophs and plant mutualists.</title>
        <authorList>
            <person name="Martino E."/>
            <person name="Morin E."/>
            <person name="Grelet G.A."/>
            <person name="Kuo A."/>
            <person name="Kohler A."/>
            <person name="Daghino S."/>
            <person name="Barry K.W."/>
            <person name="Cichocki N."/>
            <person name="Clum A."/>
            <person name="Dockter R.B."/>
            <person name="Hainaut M."/>
            <person name="Kuo R.C."/>
            <person name="LaButti K."/>
            <person name="Lindahl B.D."/>
            <person name="Lindquist E.A."/>
            <person name="Lipzen A."/>
            <person name="Khouja H.R."/>
            <person name="Magnuson J."/>
            <person name="Murat C."/>
            <person name="Ohm R.A."/>
            <person name="Singer S.W."/>
            <person name="Spatafora J.W."/>
            <person name="Wang M."/>
            <person name="Veneault-Fourrey C."/>
            <person name="Henrissat B."/>
            <person name="Grigoriev I.V."/>
            <person name="Martin F.M."/>
            <person name="Perotto S."/>
        </authorList>
    </citation>
    <scope>NUCLEOTIDE SEQUENCE [LARGE SCALE GENOMIC DNA]</scope>
    <source>
        <strain evidence="1 2">ATCC 22711</strain>
    </source>
</reference>
<evidence type="ECO:0008006" key="3">
    <source>
        <dbReference type="Google" id="ProtNLM"/>
    </source>
</evidence>
<dbReference type="EMBL" id="KZ679007">
    <property type="protein sequence ID" value="PSS25031.1"/>
    <property type="molecule type" value="Genomic_DNA"/>
</dbReference>
<accession>A0A2T3B9M5</accession>
<evidence type="ECO:0000313" key="2">
    <source>
        <dbReference type="Proteomes" id="UP000241818"/>
    </source>
</evidence>
<evidence type="ECO:0000313" key="1">
    <source>
        <dbReference type="EMBL" id="PSS25031.1"/>
    </source>
</evidence>
<proteinExistence type="predicted"/>
<organism evidence="1 2">
    <name type="scientific">Amorphotheca resinae ATCC 22711</name>
    <dbReference type="NCBI Taxonomy" id="857342"/>
    <lineage>
        <taxon>Eukaryota</taxon>
        <taxon>Fungi</taxon>
        <taxon>Dikarya</taxon>
        <taxon>Ascomycota</taxon>
        <taxon>Pezizomycotina</taxon>
        <taxon>Leotiomycetes</taxon>
        <taxon>Helotiales</taxon>
        <taxon>Amorphothecaceae</taxon>
        <taxon>Amorphotheca</taxon>
    </lineage>
</organism>
<gene>
    <name evidence="1" type="ORF">M430DRAFT_95760</name>
</gene>